<name>A0ABU6NG11_9BACI</name>
<dbReference type="InterPro" id="IPR053173">
    <property type="entry name" value="SAM-binding_MTase"/>
</dbReference>
<dbReference type="CDD" id="cd02440">
    <property type="entry name" value="AdoMet_MTases"/>
    <property type="match status" value="1"/>
</dbReference>
<gene>
    <name evidence="2" type="ORF">P5F74_03285</name>
</gene>
<feature type="domain" description="Methyltransferase" evidence="1">
    <location>
        <begin position="167"/>
        <end position="276"/>
    </location>
</feature>
<reference evidence="2 3" key="1">
    <citation type="submission" date="2023-03" db="EMBL/GenBank/DDBJ databases">
        <title>Bacillus Genome Sequencing.</title>
        <authorList>
            <person name="Dunlap C."/>
        </authorList>
    </citation>
    <scope>NUCLEOTIDE SEQUENCE [LARGE SCALE GENOMIC DNA]</scope>
    <source>
        <strain evidence="2 3">B-4107</strain>
    </source>
</reference>
<keyword evidence="2" id="KW-0808">Transferase</keyword>
<dbReference type="InterPro" id="IPR025714">
    <property type="entry name" value="Methyltranfer_dom"/>
</dbReference>
<accession>A0ABU6NG11</accession>
<evidence type="ECO:0000313" key="3">
    <source>
        <dbReference type="Proteomes" id="UP001341820"/>
    </source>
</evidence>
<dbReference type="Pfam" id="PF13847">
    <property type="entry name" value="Methyltransf_31"/>
    <property type="match status" value="1"/>
</dbReference>
<dbReference type="PANTHER" id="PTHR45128">
    <property type="entry name" value="METHYLTRANSFERASE TYPE 11"/>
    <property type="match status" value="1"/>
</dbReference>
<dbReference type="RefSeq" id="WP_328236488.1">
    <property type="nucleotide sequence ID" value="NZ_JAROAS010000006.1"/>
</dbReference>
<proteinExistence type="predicted"/>
<sequence>METSNEVKEVADNHLRRMWHARKWMKQTEPFLMTWHAHLGYSLNLFQHFKKPETVENVANEYELDEVLLSRWVEVGIAVGHLKKKSKKKVQSKREMVMYLTKESERSVGILLEEMFELHIPTLLNYKKGLVRQEKTTSTPVASMVAETSKLLEAVTLPRVASRLKKQKSKAVLDVGCGLGGYMMTLAEQFPNIQFHGVEIDQDVCRRANEANSFQNVSIDQGDFKEMRFRKGYHTVMFNNILYYFTVVERLALIKKATDVLKKKGEIILITPLADGKHGKRFASAFNSFMTAHNEMHPLPTRKELAYMAKQAKVKIVEERALIKEGGWYLIRLKKK</sequence>
<dbReference type="EMBL" id="JAROAS010000006">
    <property type="protein sequence ID" value="MED4127151.1"/>
    <property type="molecule type" value="Genomic_DNA"/>
</dbReference>
<keyword evidence="3" id="KW-1185">Reference proteome</keyword>
<dbReference type="Gene3D" id="3.40.50.150">
    <property type="entry name" value="Vaccinia Virus protein VP39"/>
    <property type="match status" value="1"/>
</dbReference>
<dbReference type="GO" id="GO:0008168">
    <property type="term" value="F:methyltransferase activity"/>
    <property type="evidence" value="ECO:0007669"/>
    <property type="project" value="UniProtKB-KW"/>
</dbReference>
<organism evidence="2 3">
    <name type="scientific">Shouchella miscanthi</name>
    <dbReference type="NCBI Taxonomy" id="2598861"/>
    <lineage>
        <taxon>Bacteria</taxon>
        <taxon>Bacillati</taxon>
        <taxon>Bacillota</taxon>
        <taxon>Bacilli</taxon>
        <taxon>Bacillales</taxon>
        <taxon>Bacillaceae</taxon>
        <taxon>Shouchella</taxon>
    </lineage>
</organism>
<comment type="caution">
    <text evidence="2">The sequence shown here is derived from an EMBL/GenBank/DDBJ whole genome shotgun (WGS) entry which is preliminary data.</text>
</comment>
<evidence type="ECO:0000259" key="1">
    <source>
        <dbReference type="Pfam" id="PF13847"/>
    </source>
</evidence>
<dbReference type="Proteomes" id="UP001341820">
    <property type="component" value="Unassembled WGS sequence"/>
</dbReference>
<keyword evidence="2" id="KW-0489">Methyltransferase</keyword>
<dbReference type="InterPro" id="IPR029063">
    <property type="entry name" value="SAM-dependent_MTases_sf"/>
</dbReference>
<protein>
    <submittedName>
        <fullName evidence="2">Class I SAM-dependent methyltransferase</fullName>
    </submittedName>
</protein>
<dbReference type="GO" id="GO:0032259">
    <property type="term" value="P:methylation"/>
    <property type="evidence" value="ECO:0007669"/>
    <property type="project" value="UniProtKB-KW"/>
</dbReference>
<evidence type="ECO:0000313" key="2">
    <source>
        <dbReference type="EMBL" id="MED4127151.1"/>
    </source>
</evidence>
<dbReference type="SUPFAM" id="SSF53335">
    <property type="entry name" value="S-adenosyl-L-methionine-dependent methyltransferases"/>
    <property type="match status" value="1"/>
</dbReference>
<dbReference type="PANTHER" id="PTHR45128:SF1">
    <property type="entry name" value="S-ADENOSYLMETHIONINE-DEPENDENT METHYLTRANSFERASE RV2258C"/>
    <property type="match status" value="1"/>
</dbReference>